<dbReference type="AlphaFoldDB" id="E3JUG8"/>
<sequence>MGEILVICCPVLGHFYRSKKLDRPTGNKKAKFLNLLAVKDLEWKEDVASAHKKLATESTRLKDIFTNDLQSLKLMADNGETAAELTIMTQSLNGLDDEQQEYFKLKRAQILQSL</sequence>
<dbReference type="Proteomes" id="UP000008783">
    <property type="component" value="Unassembled WGS sequence"/>
</dbReference>
<feature type="domain" description="No apical meristem-associated C-terminal" evidence="1">
    <location>
        <begin position="18"/>
        <end position="110"/>
    </location>
</feature>
<dbReference type="EMBL" id="DS178264">
    <property type="protein sequence ID" value="EFP75693.1"/>
    <property type="molecule type" value="Genomic_DNA"/>
</dbReference>
<dbReference type="VEuPathDB" id="FungiDB:PGTG_01024"/>
<organism evidence="2 3">
    <name type="scientific">Puccinia graminis f. sp. tritici (strain CRL 75-36-700-3 / race SCCL)</name>
    <name type="common">Black stem rust fungus</name>
    <dbReference type="NCBI Taxonomy" id="418459"/>
    <lineage>
        <taxon>Eukaryota</taxon>
        <taxon>Fungi</taxon>
        <taxon>Dikarya</taxon>
        <taxon>Basidiomycota</taxon>
        <taxon>Pucciniomycotina</taxon>
        <taxon>Pucciniomycetes</taxon>
        <taxon>Pucciniales</taxon>
        <taxon>Pucciniaceae</taxon>
        <taxon>Puccinia</taxon>
    </lineage>
</organism>
<dbReference type="GeneID" id="10543573"/>
<dbReference type="RefSeq" id="XP_003320112.1">
    <property type="nucleotide sequence ID" value="XM_003320064.1"/>
</dbReference>
<gene>
    <name evidence="2" type="ORF">PGTG_01024</name>
</gene>
<evidence type="ECO:0000313" key="2">
    <source>
        <dbReference type="EMBL" id="EFP75693.1"/>
    </source>
</evidence>
<reference key="1">
    <citation type="submission" date="2007-01" db="EMBL/GenBank/DDBJ databases">
        <title>The Genome Sequence of Puccinia graminis f. sp. tritici Strain CRL 75-36-700-3.</title>
        <authorList>
            <consortium name="The Broad Institute Genome Sequencing Platform"/>
            <person name="Birren B."/>
            <person name="Lander E."/>
            <person name="Galagan J."/>
            <person name="Nusbaum C."/>
            <person name="Devon K."/>
            <person name="Cuomo C."/>
            <person name="Jaffe D."/>
            <person name="Butler J."/>
            <person name="Alvarez P."/>
            <person name="Gnerre S."/>
            <person name="Grabherr M."/>
            <person name="Mauceli E."/>
            <person name="Brockman W."/>
            <person name="Young S."/>
            <person name="LaButti K."/>
            <person name="Sykes S."/>
            <person name="DeCaprio D."/>
            <person name="Crawford M."/>
            <person name="Koehrsen M."/>
            <person name="Engels R."/>
            <person name="Montgomery P."/>
            <person name="Pearson M."/>
            <person name="Howarth C."/>
            <person name="Larson L."/>
            <person name="White J."/>
            <person name="Zeng Q."/>
            <person name="Kodira C."/>
            <person name="Yandava C."/>
            <person name="Alvarado L."/>
            <person name="O'Leary S."/>
            <person name="Szabo L."/>
            <person name="Dean R."/>
            <person name="Schein J."/>
        </authorList>
    </citation>
    <scope>NUCLEOTIDE SEQUENCE</scope>
    <source>
        <strain>CRL 75-36-700-3</strain>
    </source>
</reference>
<dbReference type="HOGENOM" id="CLU_154039_0_0_1"/>
<evidence type="ECO:0000259" key="1">
    <source>
        <dbReference type="Pfam" id="PF14303"/>
    </source>
</evidence>
<evidence type="ECO:0000313" key="3">
    <source>
        <dbReference type="Proteomes" id="UP000008783"/>
    </source>
</evidence>
<dbReference type="KEGG" id="pgr:PGTG_01024"/>
<dbReference type="Pfam" id="PF14303">
    <property type="entry name" value="NAM-associated"/>
    <property type="match status" value="1"/>
</dbReference>
<proteinExistence type="predicted"/>
<accession>E3JUG8</accession>
<name>E3JUG8_PUCGT</name>
<protein>
    <recommendedName>
        <fullName evidence="1">No apical meristem-associated C-terminal domain-containing protein</fullName>
    </recommendedName>
</protein>
<dbReference type="InterPro" id="IPR029466">
    <property type="entry name" value="NAM-associated_C"/>
</dbReference>
<keyword evidence="3" id="KW-1185">Reference proteome</keyword>
<dbReference type="InParanoid" id="E3JUG8"/>
<reference evidence="3" key="2">
    <citation type="journal article" date="2011" name="Proc. Natl. Acad. Sci. U.S.A.">
        <title>Obligate biotrophy features unraveled by the genomic analysis of rust fungi.</title>
        <authorList>
            <person name="Duplessis S."/>
            <person name="Cuomo C.A."/>
            <person name="Lin Y.-C."/>
            <person name="Aerts A."/>
            <person name="Tisserant E."/>
            <person name="Veneault-Fourrey C."/>
            <person name="Joly D.L."/>
            <person name="Hacquard S."/>
            <person name="Amselem J."/>
            <person name="Cantarel B.L."/>
            <person name="Chiu R."/>
            <person name="Coutinho P.M."/>
            <person name="Feau N."/>
            <person name="Field M."/>
            <person name="Frey P."/>
            <person name="Gelhaye E."/>
            <person name="Goldberg J."/>
            <person name="Grabherr M.G."/>
            <person name="Kodira C.D."/>
            <person name="Kohler A."/>
            <person name="Kuees U."/>
            <person name="Lindquist E.A."/>
            <person name="Lucas S.M."/>
            <person name="Mago R."/>
            <person name="Mauceli E."/>
            <person name="Morin E."/>
            <person name="Murat C."/>
            <person name="Pangilinan J.L."/>
            <person name="Park R."/>
            <person name="Pearson M."/>
            <person name="Quesneville H."/>
            <person name="Rouhier N."/>
            <person name="Sakthikumar S."/>
            <person name="Salamov A.A."/>
            <person name="Schmutz J."/>
            <person name="Selles B."/>
            <person name="Shapiro H."/>
            <person name="Tanguay P."/>
            <person name="Tuskan G.A."/>
            <person name="Henrissat B."/>
            <person name="Van de Peer Y."/>
            <person name="Rouze P."/>
            <person name="Ellis J.G."/>
            <person name="Dodds P.N."/>
            <person name="Schein J.E."/>
            <person name="Zhong S."/>
            <person name="Hamelin R.C."/>
            <person name="Grigoriev I.V."/>
            <person name="Szabo L.J."/>
            <person name="Martin F."/>
        </authorList>
    </citation>
    <scope>NUCLEOTIDE SEQUENCE [LARGE SCALE GENOMIC DNA]</scope>
    <source>
        <strain evidence="3">CRL 75-36-700-3 / race SCCL</strain>
    </source>
</reference>